<evidence type="ECO:0000313" key="1">
    <source>
        <dbReference type="EMBL" id="QNU67133.1"/>
    </source>
</evidence>
<dbReference type="RefSeq" id="WP_137697200.1">
    <property type="nucleotide sequence ID" value="NZ_CP061336.1"/>
</dbReference>
<dbReference type="Proteomes" id="UP000306409">
    <property type="component" value="Chromosome"/>
</dbReference>
<dbReference type="KEGG" id="rher:EHE19_000840"/>
<evidence type="ECO:0000313" key="2">
    <source>
        <dbReference type="Proteomes" id="UP000306409"/>
    </source>
</evidence>
<sequence length="380" mass="44161">MIEIITVILIAIGLTMIVSGVVIKNFKPSKSLKDSKTKKYHEALNLVERITQKGLIGKLLTYLTRNKEFFLNKFILKIIELSESGISLQQFYFLKIGCLFLCTLLVIVMGYTNKINQIKLLTAFSGTEKSAIFQDNSYDPEKYQLYKRILDSVGEEKLTKATSAEKYNLVADKMSEYLNTEDVQILQETTDWFLKSWSEIDKISAFKEYYIMLIIASTFLPELFLIIKWLIRGCIYKKEIIKLEYIFELLARVDGIKTIDIINELAKSSKIFSKYMNEFAVMFQFDKRSAFDYLKSRNIKGLSKMANILEIYSMSDKELAIQILDRETMERDEQMIITAEESIDFIDLVAFLSIVPIVYELARLMLDPMLNIVYKAFEFI</sequence>
<reference evidence="1 2" key="1">
    <citation type="submission" date="2020-09" db="EMBL/GenBank/DDBJ databases">
        <title>Characterization and genome sequencing of Ruminiclostridium sp. nov. MA18.</title>
        <authorList>
            <person name="Rettenmaier R."/>
            <person name="Kowollik M.-L."/>
            <person name="Liebl W."/>
            <person name="Zverlov V."/>
        </authorList>
    </citation>
    <scope>NUCLEOTIDE SEQUENCE [LARGE SCALE GENOMIC DNA]</scope>
    <source>
        <strain evidence="1 2">MA18</strain>
    </source>
</reference>
<gene>
    <name evidence="1" type="ORF">EHE19_000840</name>
</gene>
<proteinExistence type="predicted"/>
<protein>
    <submittedName>
        <fullName evidence="1">Uncharacterized protein</fullName>
    </submittedName>
</protein>
<dbReference type="EMBL" id="CP061336">
    <property type="protein sequence ID" value="QNU67133.1"/>
    <property type="molecule type" value="Genomic_DNA"/>
</dbReference>
<keyword evidence="2" id="KW-1185">Reference proteome</keyword>
<name>A0A4U7JGM5_9FIRM</name>
<dbReference type="AlphaFoldDB" id="A0A4U7JGM5"/>
<dbReference type="OrthoDB" id="1737405at2"/>
<organism evidence="1 2">
    <name type="scientific">Ruminiclostridium herbifermentans</name>
    <dbReference type="NCBI Taxonomy" id="2488810"/>
    <lineage>
        <taxon>Bacteria</taxon>
        <taxon>Bacillati</taxon>
        <taxon>Bacillota</taxon>
        <taxon>Clostridia</taxon>
        <taxon>Eubacteriales</taxon>
        <taxon>Oscillospiraceae</taxon>
        <taxon>Ruminiclostridium</taxon>
    </lineage>
</organism>
<accession>A0A4U7JGM5</accession>